<dbReference type="KEGG" id="csx:CSING_09620"/>
<name>A0A0B6F4R9_9CORY</name>
<dbReference type="AlphaFoldDB" id="A0A0B6F4R9"/>
<protein>
    <submittedName>
        <fullName evidence="1">Uncharacterized protein</fullName>
    </submittedName>
</protein>
<evidence type="ECO:0000313" key="2">
    <source>
        <dbReference type="Proteomes" id="UP000031890"/>
    </source>
</evidence>
<dbReference type="EMBL" id="CP010827">
    <property type="protein sequence ID" value="AJI79440.1"/>
    <property type="molecule type" value="Genomic_DNA"/>
</dbReference>
<reference evidence="1 2" key="1">
    <citation type="journal article" date="2015" name="Genome Announc.">
        <title>Complete Genome Sequence and Annotation of Corynebacterium singulare DSM 44357, Isolated from a Human Semen Specimen.</title>
        <authorList>
            <person name="Merten M."/>
            <person name="Brinkrolf K."/>
            <person name="Albersmeier A."/>
            <person name="Kutter Y."/>
            <person name="Ruckert C."/>
            <person name="Tauch A."/>
        </authorList>
    </citation>
    <scope>NUCLEOTIDE SEQUENCE [LARGE SCALE GENOMIC DNA]</scope>
    <source>
        <strain evidence="1">IBS B52218</strain>
    </source>
</reference>
<dbReference type="Proteomes" id="UP000031890">
    <property type="component" value="Chromosome"/>
</dbReference>
<gene>
    <name evidence="1" type="ORF">CSING_09620</name>
</gene>
<dbReference type="STRING" id="161899.CSING_09620"/>
<accession>A0A0B6F4R9</accession>
<sequence>MQSILTSAVHIFALNHPYSSPEVDIFPRKSTTRDLDVSP</sequence>
<evidence type="ECO:0000313" key="1">
    <source>
        <dbReference type="EMBL" id="AJI79440.1"/>
    </source>
</evidence>
<organism evidence="1 2">
    <name type="scientific">Corynebacterium singulare</name>
    <dbReference type="NCBI Taxonomy" id="161899"/>
    <lineage>
        <taxon>Bacteria</taxon>
        <taxon>Bacillati</taxon>
        <taxon>Actinomycetota</taxon>
        <taxon>Actinomycetes</taxon>
        <taxon>Mycobacteriales</taxon>
        <taxon>Corynebacteriaceae</taxon>
        <taxon>Corynebacterium</taxon>
    </lineage>
</organism>
<dbReference type="HOGENOM" id="CLU_3308242_0_0_11"/>
<proteinExistence type="predicted"/>